<keyword evidence="3" id="KW-1185">Reference proteome</keyword>
<dbReference type="Pfam" id="PF14301">
    <property type="entry name" value="DUF4376"/>
    <property type="match status" value="1"/>
</dbReference>
<protein>
    <recommendedName>
        <fullName evidence="1">DUF4376 domain-containing protein</fullName>
    </recommendedName>
</protein>
<name>F5RBU2_METUF</name>
<reference evidence="2 3" key="1">
    <citation type="journal article" date="2011" name="J. Bacteriol.">
        <title>Genome sequence of Methyloversatilis universalis FAM5T, a methylotrophic representative of the order Rhodocyclales.</title>
        <authorList>
            <person name="Kittichotirat W."/>
            <person name="Good N.M."/>
            <person name="Hall R."/>
            <person name="Bringel F."/>
            <person name="Lajus A."/>
            <person name="Medigue C."/>
            <person name="Smalley N.E."/>
            <person name="Beck D."/>
            <person name="Bumgarner R."/>
            <person name="Vuilleumier S."/>
            <person name="Kalyuzhnaya M.G."/>
        </authorList>
    </citation>
    <scope>NUCLEOTIDE SEQUENCE [LARGE SCALE GENOMIC DNA]</scope>
    <source>
        <strain evidence="3">ATCC BAA-1314 / JCM 13912 / FAM5</strain>
    </source>
</reference>
<organism evidence="2 3">
    <name type="scientific">Methyloversatilis universalis (strain ATCC BAA-1314 / DSM 25237 / JCM 13912 / CCUG 52030 / FAM5)</name>
    <dbReference type="NCBI Taxonomy" id="1000565"/>
    <lineage>
        <taxon>Bacteria</taxon>
        <taxon>Pseudomonadati</taxon>
        <taxon>Pseudomonadota</taxon>
        <taxon>Betaproteobacteria</taxon>
        <taxon>Nitrosomonadales</taxon>
        <taxon>Sterolibacteriaceae</taxon>
        <taxon>Methyloversatilis</taxon>
    </lineage>
</organism>
<proteinExistence type="predicted"/>
<dbReference type="EMBL" id="AFHG01000044">
    <property type="protein sequence ID" value="EGK71959.1"/>
    <property type="molecule type" value="Genomic_DNA"/>
</dbReference>
<comment type="caution">
    <text evidence="2">The sequence shown here is derived from an EMBL/GenBank/DDBJ whole genome shotgun (WGS) entry which is preliminary data.</text>
</comment>
<dbReference type="STRING" id="1000565.METUNv1_01737"/>
<dbReference type="InterPro" id="IPR025484">
    <property type="entry name" value="DUF4376"/>
</dbReference>
<sequence>MKAYEYDRTPPHLYIGEIDATPDPFEPEVWRAPAFSVFEEPPIPAPGYAVVRVGFDDGEWLHVEDHRGQIGYLADGTPVEIVAVGPVTAPVVSLDQPPGPHYAWSEGAWHPQIDDMRAAKLAEIDAARDQAILGGFEYQGTRFDSDAKSIQRISGAVTLSMLNPSYQTEWITFDNDTVVLDAAGLAGLGAAAGLHESTQIFKARALKNAVLAATTAEAIAAIRW</sequence>
<dbReference type="RefSeq" id="WP_008060788.1">
    <property type="nucleotide sequence ID" value="NZ_AFHG01000044.1"/>
</dbReference>
<dbReference type="Proteomes" id="UP000005019">
    <property type="component" value="Unassembled WGS sequence"/>
</dbReference>
<dbReference type="OrthoDB" id="8690176at2"/>
<dbReference type="AlphaFoldDB" id="F5RBU2"/>
<evidence type="ECO:0000313" key="2">
    <source>
        <dbReference type="EMBL" id="EGK71959.1"/>
    </source>
</evidence>
<gene>
    <name evidence="2" type="ORF">METUNv1_01737</name>
</gene>
<evidence type="ECO:0000259" key="1">
    <source>
        <dbReference type="Pfam" id="PF14301"/>
    </source>
</evidence>
<evidence type="ECO:0000313" key="3">
    <source>
        <dbReference type="Proteomes" id="UP000005019"/>
    </source>
</evidence>
<feature type="domain" description="DUF4376" evidence="1">
    <location>
        <begin position="116"/>
        <end position="221"/>
    </location>
</feature>
<accession>F5RBU2</accession>
<dbReference type="eggNOG" id="ENOG50337ZE">
    <property type="taxonomic scope" value="Bacteria"/>
</dbReference>